<dbReference type="PROSITE" id="PS50929">
    <property type="entry name" value="ABC_TM1F"/>
    <property type="match status" value="1"/>
</dbReference>
<dbReference type="RefSeq" id="WP_017265096.1">
    <property type="nucleotide sequence ID" value="NZ_CP120365.1"/>
</dbReference>
<evidence type="ECO:0000256" key="7">
    <source>
        <dbReference type="ARBA" id="ARBA00023136"/>
    </source>
</evidence>
<reference evidence="11 12" key="1">
    <citation type="submission" date="2023-03" db="EMBL/GenBank/DDBJ databases">
        <authorList>
            <person name="Menendez E."/>
            <person name="Kaur S."/>
            <person name="Flores-Felix J.D."/>
            <person name="diCenzo G.C."/>
            <person name="Peix A."/>
            <person name="Velazquez E."/>
        </authorList>
    </citation>
    <scope>NUCLEOTIDE SEQUENCE [LARGE SCALE GENOMIC DNA]</scope>
    <source>
        <strain evidence="11 12">CCBAU 71714</strain>
    </source>
</reference>
<comment type="similarity">
    <text evidence="2">Belongs to the ABC transporter superfamily.</text>
</comment>
<keyword evidence="6 8" id="KW-1133">Transmembrane helix</keyword>
<dbReference type="Gene3D" id="3.40.50.300">
    <property type="entry name" value="P-loop containing nucleotide triphosphate hydrolases"/>
    <property type="match status" value="1"/>
</dbReference>
<dbReference type="InterPro" id="IPR003593">
    <property type="entry name" value="AAA+_ATPase"/>
</dbReference>
<dbReference type="PROSITE" id="PS50893">
    <property type="entry name" value="ABC_TRANSPORTER_2"/>
    <property type="match status" value="1"/>
</dbReference>
<dbReference type="SMART" id="SM00382">
    <property type="entry name" value="AAA"/>
    <property type="match status" value="1"/>
</dbReference>
<feature type="domain" description="ABC transmembrane type-1" evidence="10">
    <location>
        <begin position="34"/>
        <end position="313"/>
    </location>
</feature>
<keyword evidence="5" id="KW-0067">ATP-binding</keyword>
<keyword evidence="4" id="KW-0547">Nucleotide-binding</keyword>
<feature type="transmembrane region" description="Helical" evidence="8">
    <location>
        <begin position="68"/>
        <end position="92"/>
    </location>
</feature>
<dbReference type="Pfam" id="PF00005">
    <property type="entry name" value="ABC_tran"/>
    <property type="match status" value="1"/>
</dbReference>
<dbReference type="InterPro" id="IPR017871">
    <property type="entry name" value="ABC_transporter-like_CS"/>
</dbReference>
<evidence type="ECO:0000256" key="1">
    <source>
        <dbReference type="ARBA" id="ARBA00004651"/>
    </source>
</evidence>
<gene>
    <name evidence="11" type="ORF">PZL22_004716</name>
</gene>
<dbReference type="PANTHER" id="PTHR43394">
    <property type="entry name" value="ATP-DEPENDENT PERMEASE MDL1, MITOCHONDRIAL"/>
    <property type="match status" value="1"/>
</dbReference>
<dbReference type="InterPro" id="IPR039421">
    <property type="entry name" value="Type_1_exporter"/>
</dbReference>
<evidence type="ECO:0000256" key="8">
    <source>
        <dbReference type="SAM" id="Phobius"/>
    </source>
</evidence>
<dbReference type="PROSITE" id="PS00211">
    <property type="entry name" value="ABC_TRANSPORTER_1"/>
    <property type="match status" value="1"/>
</dbReference>
<evidence type="ECO:0000313" key="11">
    <source>
        <dbReference type="EMBL" id="WHS93592.1"/>
    </source>
</evidence>
<evidence type="ECO:0000256" key="4">
    <source>
        <dbReference type="ARBA" id="ARBA00022741"/>
    </source>
</evidence>
<feature type="transmembrane region" description="Helical" evidence="8">
    <location>
        <begin position="30"/>
        <end position="56"/>
    </location>
</feature>
<name>A0ABY8T6W8_9HYPH</name>
<comment type="subcellular location">
    <subcellularLocation>
        <location evidence="1">Cell membrane</location>
        <topology evidence="1">Multi-pass membrane protein</topology>
    </subcellularLocation>
</comment>
<proteinExistence type="inferred from homology"/>
<keyword evidence="3 8" id="KW-0812">Transmembrane</keyword>
<organism evidence="11 12">
    <name type="scientific">Sinorhizobium kummerowiae</name>
    <dbReference type="NCBI Taxonomy" id="158892"/>
    <lineage>
        <taxon>Bacteria</taxon>
        <taxon>Pseudomonadati</taxon>
        <taxon>Pseudomonadota</taxon>
        <taxon>Alphaproteobacteria</taxon>
        <taxon>Hyphomicrobiales</taxon>
        <taxon>Rhizobiaceae</taxon>
        <taxon>Sinorhizobium/Ensifer group</taxon>
        <taxon>Sinorhizobium</taxon>
    </lineage>
</organism>
<dbReference type="InterPro" id="IPR027417">
    <property type="entry name" value="P-loop_NTPase"/>
</dbReference>
<feature type="transmembrane region" description="Helical" evidence="8">
    <location>
        <begin position="170"/>
        <end position="191"/>
    </location>
</feature>
<dbReference type="InterPro" id="IPR003439">
    <property type="entry name" value="ABC_transporter-like_ATP-bd"/>
</dbReference>
<evidence type="ECO:0000259" key="9">
    <source>
        <dbReference type="PROSITE" id="PS50893"/>
    </source>
</evidence>
<keyword evidence="12" id="KW-1185">Reference proteome</keyword>
<dbReference type="InterPro" id="IPR011527">
    <property type="entry name" value="ABC1_TM_dom"/>
</dbReference>
<evidence type="ECO:0000256" key="5">
    <source>
        <dbReference type="ARBA" id="ARBA00022840"/>
    </source>
</evidence>
<dbReference type="Gene3D" id="1.20.1560.10">
    <property type="entry name" value="ABC transporter type 1, transmembrane domain"/>
    <property type="match status" value="1"/>
</dbReference>
<dbReference type="InterPro" id="IPR036640">
    <property type="entry name" value="ABC1_TM_sf"/>
</dbReference>
<dbReference type="Pfam" id="PF00664">
    <property type="entry name" value="ABC_membrane"/>
    <property type="match status" value="1"/>
</dbReference>
<evidence type="ECO:0000256" key="2">
    <source>
        <dbReference type="ARBA" id="ARBA00005417"/>
    </source>
</evidence>
<protein>
    <submittedName>
        <fullName evidence="11">Peptidase domain-containing ABC transporter</fullName>
    </submittedName>
</protein>
<sequence>MVGDTYEVVDNLRLAPLSWFTRTTFFYTPLMIELMIVAIVMRLLGLVQPFVFQAVIDRVLPFQREATLLLIVVVLGVTAILSAILDALAAYLGNHMGNRLTLDLAGRIFRHVLHLPLRQLQCWRVGETLTRISEIDTVKAFLTGTVSSILVDLLFAIIYVAALITISPMLTLIVLIVLPLQVIAFGVIGPLTRRRMQRAFLDYSRHQSRLVETLANVVTVKALGCEAVQSERLNRTLADSLLAGFEVTKLHIVNGFTGGLLGNVSVISIVFFGSHLVLRNEITLGQLIAFHLLADKVAGPILSLSAVWEQWQALRIARLRLGDLLNAAAETDISKPPLPVSGRLSLHLEAVSFCYLPEQPVILDLTLEISPDRPTVITGPSGCGKSTLAKLISGIYRPDCGVVEANGHKLTDYDERSVRQAIAYLPQEPELFSGSVQDNILLGNAAATDQEIRSALVESGCDLFIGELPNGILTDVGERGAYLSGGQRQRIALARALVSPSRALILDEPTSALDSASADIVIAAIKRHAVKSTVIIVTHNPELFGSDVNMVNIAQLQRPSDSSRQT</sequence>
<evidence type="ECO:0000259" key="10">
    <source>
        <dbReference type="PROSITE" id="PS50929"/>
    </source>
</evidence>
<dbReference type="SUPFAM" id="SSF52540">
    <property type="entry name" value="P-loop containing nucleoside triphosphate hydrolases"/>
    <property type="match status" value="1"/>
</dbReference>
<dbReference type="CDD" id="cd18782">
    <property type="entry name" value="ABC_6TM_PrtD_LapB_HlyB_like"/>
    <property type="match status" value="1"/>
</dbReference>
<dbReference type="PANTHER" id="PTHR43394:SF1">
    <property type="entry name" value="ATP-BINDING CASSETTE SUB-FAMILY B MEMBER 10, MITOCHONDRIAL"/>
    <property type="match status" value="1"/>
</dbReference>
<accession>A0ABY8T6W8</accession>
<dbReference type="SUPFAM" id="SSF90123">
    <property type="entry name" value="ABC transporter transmembrane region"/>
    <property type="match status" value="1"/>
</dbReference>
<feature type="domain" description="ABC transporter" evidence="9">
    <location>
        <begin position="346"/>
        <end position="563"/>
    </location>
</feature>
<evidence type="ECO:0000256" key="6">
    <source>
        <dbReference type="ARBA" id="ARBA00022989"/>
    </source>
</evidence>
<dbReference type="Proteomes" id="UP001233264">
    <property type="component" value="Chromosome"/>
</dbReference>
<evidence type="ECO:0000256" key="3">
    <source>
        <dbReference type="ARBA" id="ARBA00022692"/>
    </source>
</evidence>
<dbReference type="EMBL" id="CP120365">
    <property type="protein sequence ID" value="WHS93592.1"/>
    <property type="molecule type" value="Genomic_DNA"/>
</dbReference>
<evidence type="ECO:0000313" key="12">
    <source>
        <dbReference type="Proteomes" id="UP001233264"/>
    </source>
</evidence>
<keyword evidence="7 8" id="KW-0472">Membrane</keyword>
<feature type="transmembrane region" description="Helical" evidence="8">
    <location>
        <begin position="140"/>
        <end position="164"/>
    </location>
</feature>